<organism evidence="10 11">
    <name type="scientific">Salinispira pacifica</name>
    <dbReference type="NCBI Taxonomy" id="1307761"/>
    <lineage>
        <taxon>Bacteria</taxon>
        <taxon>Pseudomonadati</taxon>
        <taxon>Spirochaetota</taxon>
        <taxon>Spirochaetia</taxon>
        <taxon>Spirochaetales</taxon>
        <taxon>Spirochaetaceae</taxon>
        <taxon>Salinispira</taxon>
    </lineage>
</organism>
<protein>
    <submittedName>
        <fullName evidence="10">Lycopene cyclase</fullName>
    </submittedName>
</protein>
<evidence type="ECO:0000313" key="11">
    <source>
        <dbReference type="Proteomes" id="UP000018680"/>
    </source>
</evidence>
<dbReference type="GO" id="GO:0045436">
    <property type="term" value="F:lycopene beta cyclase activity"/>
    <property type="evidence" value="ECO:0007669"/>
    <property type="project" value="UniProtKB-ARBA"/>
</dbReference>
<feature type="transmembrane region" description="Helical" evidence="8">
    <location>
        <begin position="108"/>
        <end position="127"/>
    </location>
</feature>
<dbReference type="KEGG" id="slr:L21SP2_0393"/>
<evidence type="ECO:0000259" key="9">
    <source>
        <dbReference type="Pfam" id="PF18916"/>
    </source>
</evidence>
<feature type="domain" description="Lycopene cyclase" evidence="9">
    <location>
        <begin position="4"/>
        <end position="96"/>
    </location>
</feature>
<feature type="transmembrane region" description="Helical" evidence="8">
    <location>
        <begin position="134"/>
        <end position="155"/>
    </location>
</feature>
<keyword evidence="4" id="KW-0125">Carotenoid biosynthesis</keyword>
<comment type="subcellular location">
    <subcellularLocation>
        <location evidence="1">Membrane</location>
        <topology evidence="1">Multi-pass membrane protein</topology>
    </subcellularLocation>
</comment>
<gene>
    <name evidence="10" type="ORF">L21SP2_0393</name>
</gene>
<feature type="domain" description="Lycopene cyclase" evidence="9">
    <location>
        <begin position="132"/>
        <end position="218"/>
    </location>
</feature>
<comment type="pathway">
    <text evidence="2">Carotenoid biosynthesis.</text>
</comment>
<evidence type="ECO:0000256" key="1">
    <source>
        <dbReference type="ARBA" id="ARBA00004141"/>
    </source>
</evidence>
<evidence type="ECO:0000256" key="3">
    <source>
        <dbReference type="ARBA" id="ARBA00022692"/>
    </source>
</evidence>
<evidence type="ECO:0000256" key="8">
    <source>
        <dbReference type="SAM" id="Phobius"/>
    </source>
</evidence>
<keyword evidence="11" id="KW-1185">Reference proteome</keyword>
<evidence type="ECO:0000313" key="10">
    <source>
        <dbReference type="EMBL" id="AHC13825.1"/>
    </source>
</evidence>
<dbReference type="NCBIfam" id="TIGR03462">
    <property type="entry name" value="CarR_dom_SF"/>
    <property type="match status" value="1"/>
</dbReference>
<evidence type="ECO:0000256" key="7">
    <source>
        <dbReference type="ARBA" id="ARBA00023235"/>
    </source>
</evidence>
<dbReference type="Pfam" id="PF18916">
    <property type="entry name" value="Lycopene_cyc"/>
    <property type="match status" value="2"/>
</dbReference>
<keyword evidence="3 8" id="KW-0812">Transmembrane</keyword>
<feature type="transmembrane region" description="Helical" evidence="8">
    <location>
        <begin position="31"/>
        <end position="49"/>
    </location>
</feature>
<reference evidence="10 11" key="1">
    <citation type="journal article" date="2015" name="Stand. Genomic Sci.">
        <title>Complete genome sequence and description of Salinispira pacifica gen. nov., sp. nov., a novel spirochaete isolated form a hypersaline microbial mat.</title>
        <authorList>
            <person name="Ben Hania W."/>
            <person name="Joseph M."/>
            <person name="Schumann P."/>
            <person name="Bunk B."/>
            <person name="Fiebig A."/>
            <person name="Sproer C."/>
            <person name="Klenk H.P."/>
            <person name="Fardeau M.L."/>
            <person name="Spring S."/>
        </authorList>
    </citation>
    <scope>NUCLEOTIDE SEQUENCE [LARGE SCALE GENOMIC DNA]</scope>
    <source>
        <strain evidence="10 11">L21-RPul-D2</strain>
    </source>
</reference>
<keyword evidence="6 8" id="KW-0472">Membrane</keyword>
<feature type="transmembrane region" description="Helical" evidence="8">
    <location>
        <begin position="204"/>
        <end position="221"/>
    </location>
</feature>
<dbReference type="GO" id="GO:0016872">
    <property type="term" value="F:intramolecular lyase activity"/>
    <property type="evidence" value="ECO:0007669"/>
    <property type="project" value="InterPro"/>
</dbReference>
<evidence type="ECO:0000256" key="4">
    <source>
        <dbReference type="ARBA" id="ARBA00022746"/>
    </source>
</evidence>
<feature type="transmembrane region" description="Helical" evidence="8">
    <location>
        <begin position="161"/>
        <end position="184"/>
    </location>
</feature>
<feature type="transmembrane region" description="Helical" evidence="8">
    <location>
        <begin position="79"/>
        <end position="102"/>
    </location>
</feature>
<dbReference type="eggNOG" id="ENOG502ZZTD">
    <property type="taxonomic scope" value="Bacteria"/>
</dbReference>
<dbReference type="HOGENOM" id="CLU_083013_0_0_12"/>
<dbReference type="GO" id="GO:0016117">
    <property type="term" value="P:carotenoid biosynthetic process"/>
    <property type="evidence" value="ECO:0007669"/>
    <property type="project" value="UniProtKB-KW"/>
</dbReference>
<dbReference type="AlphaFoldDB" id="V5WDX1"/>
<proteinExistence type="predicted"/>
<dbReference type="GO" id="GO:0016020">
    <property type="term" value="C:membrane"/>
    <property type="evidence" value="ECO:0007669"/>
    <property type="project" value="UniProtKB-SubCell"/>
</dbReference>
<dbReference type="Proteomes" id="UP000018680">
    <property type="component" value="Chromosome"/>
</dbReference>
<dbReference type="RefSeq" id="WP_024266757.1">
    <property type="nucleotide sequence ID" value="NC_023035.1"/>
</dbReference>
<name>V5WDX1_9SPIO</name>
<dbReference type="STRING" id="1307761.L21SP2_0393"/>
<keyword evidence="5 8" id="KW-1133">Transmembrane helix</keyword>
<evidence type="ECO:0000256" key="2">
    <source>
        <dbReference type="ARBA" id="ARBA00004829"/>
    </source>
</evidence>
<evidence type="ECO:0000256" key="5">
    <source>
        <dbReference type="ARBA" id="ARBA00022989"/>
    </source>
</evidence>
<dbReference type="EMBL" id="CP006939">
    <property type="protein sequence ID" value="AHC13825.1"/>
    <property type="molecule type" value="Genomic_DNA"/>
</dbReference>
<sequence length="227" mass="25695">MKKHVYAIIAVLSFAGPFAMSFDRKVHYISYLPPLLIATLAVGALYIAWDVMVTSRGHWQFNDEFVGSTRLFHLPVGEWLFFLLIPYPSVFIYEVILAYFGTSPARPELAWIQFVLAAGFIIPAYIWRKQGYTLLAMLSASLYFLVSGFLTPGVIAASGYLWSMLLIFLAFVVVNGIYTALPTIRYNPKAIFGVKFIQIPVEDFFYNLSYIGLILTLYIPLKEVMGL</sequence>
<dbReference type="OrthoDB" id="5195186at2"/>
<evidence type="ECO:0000256" key="6">
    <source>
        <dbReference type="ARBA" id="ARBA00023136"/>
    </source>
</evidence>
<dbReference type="InterPro" id="IPR017825">
    <property type="entry name" value="Lycopene_cyclase_dom"/>
</dbReference>
<accession>V5WDX1</accession>
<keyword evidence="7" id="KW-0413">Isomerase</keyword>